<evidence type="ECO:0008006" key="9">
    <source>
        <dbReference type="Google" id="ProtNLM"/>
    </source>
</evidence>
<dbReference type="EMBL" id="JAGDFM010000237">
    <property type="protein sequence ID" value="KAG7381615.1"/>
    <property type="molecule type" value="Genomic_DNA"/>
</dbReference>
<keyword evidence="3 6" id="KW-0812">Transmembrane</keyword>
<evidence type="ECO:0000256" key="6">
    <source>
        <dbReference type="SAM" id="Phobius"/>
    </source>
</evidence>
<proteinExistence type="predicted"/>
<dbReference type="OrthoDB" id="754047at2759"/>
<evidence type="ECO:0000256" key="5">
    <source>
        <dbReference type="ARBA" id="ARBA00023136"/>
    </source>
</evidence>
<gene>
    <name evidence="7" type="ORF">PHYPSEUDO_005773</name>
</gene>
<dbReference type="InterPro" id="IPR039309">
    <property type="entry name" value="BT1"/>
</dbReference>
<dbReference type="PANTHER" id="PTHR31585:SF5">
    <property type="entry name" value="RNA-BINDING S4 DOMAIN-CONTAINING PROTEIN"/>
    <property type="match status" value="1"/>
</dbReference>
<evidence type="ECO:0000256" key="4">
    <source>
        <dbReference type="ARBA" id="ARBA00022989"/>
    </source>
</evidence>
<accession>A0A8T1VK15</accession>
<evidence type="ECO:0000313" key="8">
    <source>
        <dbReference type="Proteomes" id="UP000694044"/>
    </source>
</evidence>
<feature type="transmembrane region" description="Helical" evidence="6">
    <location>
        <begin position="92"/>
        <end position="111"/>
    </location>
</feature>
<feature type="transmembrane region" description="Helical" evidence="6">
    <location>
        <begin position="139"/>
        <end position="156"/>
    </location>
</feature>
<keyword evidence="4 6" id="KW-1133">Transmembrane helix</keyword>
<feature type="transmembrane region" description="Helical" evidence="6">
    <location>
        <begin position="168"/>
        <end position="189"/>
    </location>
</feature>
<reference evidence="7" key="1">
    <citation type="submission" date="2021-02" db="EMBL/GenBank/DDBJ databases">
        <authorList>
            <person name="Palmer J.M."/>
        </authorList>
    </citation>
    <scope>NUCLEOTIDE SEQUENCE</scope>
    <source>
        <strain evidence="7">SCRP734</strain>
    </source>
</reference>
<dbReference type="PANTHER" id="PTHR31585">
    <property type="entry name" value="FOLATE-BIOPTERIN TRANSPORTER 1, CHLOROPLASTIC"/>
    <property type="match status" value="1"/>
</dbReference>
<feature type="transmembrane region" description="Helical" evidence="6">
    <location>
        <begin position="61"/>
        <end position="80"/>
    </location>
</feature>
<dbReference type="Proteomes" id="UP000694044">
    <property type="component" value="Unassembled WGS sequence"/>
</dbReference>
<protein>
    <recommendedName>
        <fullName evidence="9">Transmembrane protein</fullName>
    </recommendedName>
</protein>
<evidence type="ECO:0000313" key="7">
    <source>
        <dbReference type="EMBL" id="KAG7381615.1"/>
    </source>
</evidence>
<keyword evidence="2" id="KW-0813">Transport</keyword>
<dbReference type="AlphaFoldDB" id="A0A8T1VK15"/>
<name>A0A8T1VK15_9STRA</name>
<feature type="transmembrane region" description="Helical" evidence="6">
    <location>
        <begin position="278"/>
        <end position="301"/>
    </location>
</feature>
<evidence type="ECO:0000256" key="2">
    <source>
        <dbReference type="ARBA" id="ARBA00022448"/>
    </source>
</evidence>
<keyword evidence="5 6" id="KW-0472">Membrane</keyword>
<organism evidence="7 8">
    <name type="scientific">Phytophthora pseudosyringae</name>
    <dbReference type="NCBI Taxonomy" id="221518"/>
    <lineage>
        <taxon>Eukaryota</taxon>
        <taxon>Sar</taxon>
        <taxon>Stramenopiles</taxon>
        <taxon>Oomycota</taxon>
        <taxon>Peronosporomycetes</taxon>
        <taxon>Peronosporales</taxon>
        <taxon>Peronosporaceae</taxon>
        <taxon>Phytophthora</taxon>
    </lineage>
</organism>
<comment type="caution">
    <text evidence="7">The sequence shown here is derived from an EMBL/GenBank/DDBJ whole genome shotgun (WGS) entry which is preliminary data.</text>
</comment>
<comment type="subcellular location">
    <subcellularLocation>
        <location evidence="1">Membrane</location>
        <topology evidence="1">Multi-pass membrane protein</topology>
    </subcellularLocation>
</comment>
<keyword evidence="8" id="KW-1185">Reference proteome</keyword>
<evidence type="ECO:0000256" key="1">
    <source>
        <dbReference type="ARBA" id="ARBA00004141"/>
    </source>
</evidence>
<evidence type="ECO:0000256" key="3">
    <source>
        <dbReference type="ARBA" id="ARBA00022692"/>
    </source>
</evidence>
<sequence>MMLASYLIADVASDGLVVEFAQREPDNIRGNIQSTVYLVRSVAMILAALLVGFGLNSHDYGGSFSWSFSMSQLMLIFSLFDSVPQFGEYMRNLWLLIQNSAMVQILAYRFFSGIFNGFTVTAGDPIQRYWARVHPLNESLFSVLGLVVFNVALYVTKRIGLGWSWRRVIAWTTVLVIALDALVGMLTIWDVLRSQWFWLGTPILEELPQAMNFLVSTFVVVELAELGNEAAVYGLLTTVSNLSSPFALCISKNVNALFDVGVTDIIRDSKHVRSQVTWTLVLTTGGFWLDLISLGAIGVYFDARELLSKYVGVDVVVGDIAGYWRGSDTQPHEPQRPLH</sequence>
<feature type="transmembrane region" description="Helical" evidence="6">
    <location>
        <begin position="37"/>
        <end position="55"/>
    </location>
</feature>
<dbReference type="GO" id="GO:0016020">
    <property type="term" value="C:membrane"/>
    <property type="evidence" value="ECO:0007669"/>
    <property type="project" value="UniProtKB-SubCell"/>
</dbReference>